<evidence type="ECO:0008006" key="3">
    <source>
        <dbReference type="Google" id="ProtNLM"/>
    </source>
</evidence>
<sequence length="52" mass="6114">MVDEGLGPKQIWLRLMDDHEVSVSYSLLRYFVRWHCPRRSPGSPQSKLNRTA</sequence>
<keyword evidence="2" id="KW-1185">Reference proteome</keyword>
<protein>
    <recommendedName>
        <fullName evidence="3">Transposase</fullName>
    </recommendedName>
</protein>
<evidence type="ECO:0000313" key="1">
    <source>
        <dbReference type="EMBL" id="MFC5917821.1"/>
    </source>
</evidence>
<dbReference type="RefSeq" id="WP_344511924.1">
    <property type="nucleotide sequence ID" value="NZ_BAAATU010000022.1"/>
</dbReference>
<reference evidence="2" key="1">
    <citation type="journal article" date="2019" name="Int. J. Syst. Evol. Microbiol.">
        <title>The Global Catalogue of Microorganisms (GCM) 10K type strain sequencing project: providing services to taxonomists for standard genome sequencing and annotation.</title>
        <authorList>
            <consortium name="The Broad Institute Genomics Platform"/>
            <consortium name="The Broad Institute Genome Sequencing Center for Infectious Disease"/>
            <person name="Wu L."/>
            <person name="Ma J."/>
        </authorList>
    </citation>
    <scope>NUCLEOTIDE SEQUENCE [LARGE SCALE GENOMIC DNA]</scope>
    <source>
        <strain evidence="2">JCM 4147</strain>
    </source>
</reference>
<evidence type="ECO:0000313" key="2">
    <source>
        <dbReference type="Proteomes" id="UP001596200"/>
    </source>
</evidence>
<gene>
    <name evidence="1" type="ORF">ACFP1B_31000</name>
</gene>
<proteinExistence type="predicted"/>
<name>A0ABW1GSK6_9ACTN</name>
<comment type="caution">
    <text evidence="1">The sequence shown here is derived from an EMBL/GenBank/DDBJ whole genome shotgun (WGS) entry which is preliminary data.</text>
</comment>
<accession>A0ABW1GSK6</accession>
<organism evidence="1 2">
    <name type="scientific">Streptomyces pulveraceus</name>
    <dbReference type="NCBI Taxonomy" id="68258"/>
    <lineage>
        <taxon>Bacteria</taxon>
        <taxon>Bacillati</taxon>
        <taxon>Actinomycetota</taxon>
        <taxon>Actinomycetes</taxon>
        <taxon>Kitasatosporales</taxon>
        <taxon>Streptomycetaceae</taxon>
        <taxon>Streptomyces</taxon>
    </lineage>
</organism>
<dbReference type="Proteomes" id="UP001596200">
    <property type="component" value="Unassembled WGS sequence"/>
</dbReference>
<dbReference type="EMBL" id="JBHSPU010000030">
    <property type="protein sequence ID" value="MFC5917821.1"/>
    <property type="molecule type" value="Genomic_DNA"/>
</dbReference>